<gene>
    <name evidence="5" type="ORF">DESUT3_05210</name>
</gene>
<dbReference type="InterPro" id="IPR004845">
    <property type="entry name" value="T2SS_GspD_CS"/>
</dbReference>
<feature type="domain" description="Type II/III secretion system secretin-like" evidence="3">
    <location>
        <begin position="286"/>
        <end position="450"/>
    </location>
</feature>
<protein>
    <submittedName>
        <fullName evidence="5">Pilus assembly protein CpaC</fullName>
    </submittedName>
</protein>
<accession>A0ABN6DTK4</accession>
<keyword evidence="6" id="KW-1185">Reference proteome</keyword>
<dbReference type="Proteomes" id="UP001319827">
    <property type="component" value="Chromosome"/>
</dbReference>
<evidence type="ECO:0000256" key="1">
    <source>
        <dbReference type="RuleBase" id="RU004003"/>
    </source>
</evidence>
<dbReference type="Pfam" id="PF00263">
    <property type="entry name" value="Secretin"/>
    <property type="match status" value="1"/>
</dbReference>
<sequence length="520" mass="55906">MNCIRFSRVGGAALIMAVIVLVCSISSAEDVERKTLELKLGGSDMIKTAQPFKRVSIADSEVADVVVLSPREIYVFGKMVGYTSVMLWEEGKSRTLLDVVVSLDLTALKQKLHELYPNQRIEVYASETGVVLSGTVSGPEVVEQVLRLTATYLPKEADDKGGKGGTGRSGGAITNLLKVGGLQQVMLEVKFAEVTRNSTRDWQAALGLAKLGNDFTGAAGVGNVLTPVEDAFVNLNFPNAPNQSGFFEGAIDGLIQNPRSLLLNFADNAANIFVNIDNFTAALQFLETEGLARTLAEPRLVAQSGQKASFLAGGEFPIPVPQDFGQITIEYKDFGVALVFTPVVLSDGRISLHVAPSVSEITSTSSIPAGITGAEFQVPSLATRRLDTTVQLHDGQTLALAGLLQDNLRERARKIPGLGDLPILGALFRSTGYIQDKTDLLVAVTPHIVKPVREGELEFPGEYLKKPNWYEFYLEGRLEGRRSAEDTSELSQHGFAVSSLPTKTRGGLEGPFGNQPLSAQ</sequence>
<evidence type="ECO:0000256" key="2">
    <source>
        <dbReference type="SAM" id="MobiDB-lite"/>
    </source>
</evidence>
<dbReference type="InterPro" id="IPR032789">
    <property type="entry name" value="T2SS-T3SS_pil_N"/>
</dbReference>
<dbReference type="PANTHER" id="PTHR30332:SF17">
    <property type="entry name" value="TYPE IV PILIATION SYSTEM PROTEIN DR_0774-RELATED"/>
    <property type="match status" value="1"/>
</dbReference>
<comment type="similarity">
    <text evidence="1">Belongs to the bacterial secretin family.</text>
</comment>
<feature type="domain" description="Pilus formation protein N-terminal" evidence="4">
    <location>
        <begin position="33"/>
        <end position="102"/>
    </location>
</feature>
<dbReference type="InterPro" id="IPR050810">
    <property type="entry name" value="Bact_Secretion_Sys_Channel"/>
</dbReference>
<dbReference type="PROSITE" id="PS00875">
    <property type="entry name" value="T2SP_D"/>
    <property type="match status" value="1"/>
</dbReference>
<reference evidence="5 6" key="2">
    <citation type="journal article" date="2021" name="Int. J. Syst. Evol. Microbiol.">
        <title>Isolation and Polyphasic Characterization of Desulfuromonas versatilis sp. Nov., an Electrogenic Bacteria Capable of Versatile Metabolism Isolated from a Graphene Oxide-Reducing Enrichment Culture.</title>
        <authorList>
            <person name="Xie L."/>
            <person name="Yoshida N."/>
            <person name="Ishii S."/>
            <person name="Meng L."/>
        </authorList>
    </citation>
    <scope>NUCLEOTIDE SEQUENCE [LARGE SCALE GENOMIC DNA]</scope>
    <source>
        <strain evidence="5 6">NIT-T3</strain>
    </source>
</reference>
<evidence type="ECO:0000259" key="4">
    <source>
        <dbReference type="Pfam" id="PF13629"/>
    </source>
</evidence>
<name>A0ABN6DTK4_9BACT</name>
<reference evidence="5 6" key="1">
    <citation type="journal article" date="2016" name="C (Basel)">
        <title>Selective Growth of and Electricity Production by Marine Exoelectrogenic Bacteria in Self-Aggregated Hydrogel of Microbially Reduced Graphene Oxide.</title>
        <authorList>
            <person name="Yoshida N."/>
            <person name="Goto Y."/>
            <person name="Miyata Y."/>
        </authorList>
    </citation>
    <scope>NUCLEOTIDE SEQUENCE [LARGE SCALE GENOMIC DNA]</scope>
    <source>
        <strain evidence="5 6">NIT-T3</strain>
    </source>
</reference>
<dbReference type="RefSeq" id="WP_221250924.1">
    <property type="nucleotide sequence ID" value="NZ_AP024355.1"/>
</dbReference>
<feature type="region of interest" description="Disordered" evidence="2">
    <location>
        <begin position="484"/>
        <end position="520"/>
    </location>
</feature>
<proteinExistence type="inferred from homology"/>
<dbReference type="PANTHER" id="PTHR30332">
    <property type="entry name" value="PROBABLE GENERAL SECRETION PATHWAY PROTEIN D"/>
    <property type="match status" value="1"/>
</dbReference>
<evidence type="ECO:0000259" key="3">
    <source>
        <dbReference type="Pfam" id="PF00263"/>
    </source>
</evidence>
<evidence type="ECO:0000313" key="5">
    <source>
        <dbReference type="EMBL" id="BCR03452.1"/>
    </source>
</evidence>
<organism evidence="5 6">
    <name type="scientific">Desulfuromonas versatilis</name>
    <dbReference type="NCBI Taxonomy" id="2802975"/>
    <lineage>
        <taxon>Bacteria</taxon>
        <taxon>Pseudomonadati</taxon>
        <taxon>Thermodesulfobacteriota</taxon>
        <taxon>Desulfuromonadia</taxon>
        <taxon>Desulfuromonadales</taxon>
        <taxon>Desulfuromonadaceae</taxon>
        <taxon>Desulfuromonas</taxon>
    </lineage>
</organism>
<dbReference type="PRINTS" id="PR00811">
    <property type="entry name" value="BCTERIALGSPD"/>
</dbReference>
<dbReference type="InterPro" id="IPR004846">
    <property type="entry name" value="T2SS/T3SS_dom"/>
</dbReference>
<dbReference type="InterPro" id="IPR001775">
    <property type="entry name" value="GspD/PilQ"/>
</dbReference>
<dbReference type="Pfam" id="PF13629">
    <property type="entry name" value="T2SS-T3SS_pil_N"/>
    <property type="match status" value="1"/>
</dbReference>
<evidence type="ECO:0000313" key="6">
    <source>
        <dbReference type="Proteomes" id="UP001319827"/>
    </source>
</evidence>
<dbReference type="EMBL" id="AP024355">
    <property type="protein sequence ID" value="BCR03452.1"/>
    <property type="molecule type" value="Genomic_DNA"/>
</dbReference>